<gene>
    <name evidence="16" type="ORF">RD792_013550</name>
</gene>
<evidence type="ECO:0000256" key="6">
    <source>
        <dbReference type="ARBA" id="ARBA00022741"/>
    </source>
</evidence>
<dbReference type="InterPro" id="IPR011009">
    <property type="entry name" value="Kinase-like_dom_sf"/>
</dbReference>
<accession>A0ABR0CVC9</accession>
<keyword evidence="4 14" id="KW-0812">Transmembrane</keyword>
<keyword evidence="3" id="KW-0808">Transferase</keyword>
<sequence length="215" mass="24462">MLTDLCFEVPMIAAKILIGIPFLIWIFIYKFRTRHTSMFDVIESFLRNQNNLIPIRYSYSDIKKITRGFQEKLGQGGYGSVYKGKLRSGSAVAVKLLTKPKANGQDFINEVATIGRIHHVNVVRLVGPNSLNWEKKYKIACGVARGIEYLHRGCDIRILHFDIKPHNILLDDKFTPKVSDFGLAKFYSTDKDHVTLTAARYNRLCGSGADQSKHR</sequence>
<evidence type="ECO:0000256" key="10">
    <source>
        <dbReference type="ARBA" id="ARBA00023136"/>
    </source>
</evidence>
<keyword evidence="17" id="KW-1185">Reference proteome</keyword>
<evidence type="ECO:0000256" key="8">
    <source>
        <dbReference type="ARBA" id="ARBA00022840"/>
    </source>
</evidence>
<feature type="domain" description="Protein kinase" evidence="15">
    <location>
        <begin position="67"/>
        <end position="215"/>
    </location>
</feature>
<comment type="subcellular location">
    <subcellularLocation>
        <location evidence="1">Membrane</location>
        <topology evidence="1">Single-pass type I membrane protein</topology>
    </subcellularLocation>
</comment>
<dbReference type="SMART" id="SM00220">
    <property type="entry name" value="S_TKc"/>
    <property type="match status" value="1"/>
</dbReference>
<dbReference type="EMBL" id="JAYDYQ010002686">
    <property type="protein sequence ID" value="KAK4480476.1"/>
    <property type="molecule type" value="Genomic_DNA"/>
</dbReference>
<evidence type="ECO:0000256" key="2">
    <source>
        <dbReference type="ARBA" id="ARBA00022527"/>
    </source>
</evidence>
<keyword evidence="8 12" id="KW-0067">ATP-binding</keyword>
<reference evidence="16 17" key="1">
    <citation type="journal article" date="2023" name="bioRxiv">
        <title>Genome report: Whole genome sequence and annotation of Penstemon davidsonii.</title>
        <authorList>
            <person name="Ostevik K.L."/>
            <person name="Alabady M."/>
            <person name="Zhang M."/>
            <person name="Rausher M.D."/>
        </authorList>
    </citation>
    <scope>NUCLEOTIDE SEQUENCE [LARGE SCALE GENOMIC DNA]</scope>
    <source>
        <strain evidence="16">DNT005</strain>
        <tissue evidence="16">Whole leaf</tissue>
    </source>
</reference>
<dbReference type="PROSITE" id="PS00108">
    <property type="entry name" value="PROTEIN_KINASE_ST"/>
    <property type="match status" value="1"/>
</dbReference>
<keyword evidence="7" id="KW-0418">Kinase</keyword>
<organism evidence="16 17">
    <name type="scientific">Penstemon davidsonii</name>
    <dbReference type="NCBI Taxonomy" id="160366"/>
    <lineage>
        <taxon>Eukaryota</taxon>
        <taxon>Viridiplantae</taxon>
        <taxon>Streptophyta</taxon>
        <taxon>Embryophyta</taxon>
        <taxon>Tracheophyta</taxon>
        <taxon>Spermatophyta</taxon>
        <taxon>Magnoliopsida</taxon>
        <taxon>eudicotyledons</taxon>
        <taxon>Gunneridae</taxon>
        <taxon>Pentapetalae</taxon>
        <taxon>asterids</taxon>
        <taxon>lamiids</taxon>
        <taxon>Lamiales</taxon>
        <taxon>Plantaginaceae</taxon>
        <taxon>Cheloneae</taxon>
        <taxon>Penstemon</taxon>
    </lineage>
</organism>
<comment type="caution">
    <text evidence="16">The sequence shown here is derived from an EMBL/GenBank/DDBJ whole genome shotgun (WGS) entry which is preliminary data.</text>
</comment>
<feature type="binding site" evidence="12">
    <location>
        <position position="95"/>
    </location>
    <ligand>
        <name>ATP</name>
        <dbReference type="ChEBI" id="CHEBI:30616"/>
    </ligand>
</feature>
<dbReference type="InterPro" id="IPR017441">
    <property type="entry name" value="Protein_kinase_ATP_BS"/>
</dbReference>
<dbReference type="InterPro" id="IPR001245">
    <property type="entry name" value="Ser-Thr/Tyr_kinase_cat_dom"/>
</dbReference>
<keyword evidence="2 13" id="KW-0723">Serine/threonine-protein kinase</keyword>
<dbReference type="Proteomes" id="UP001291926">
    <property type="component" value="Unassembled WGS sequence"/>
</dbReference>
<evidence type="ECO:0000256" key="4">
    <source>
        <dbReference type="ARBA" id="ARBA00022692"/>
    </source>
</evidence>
<evidence type="ECO:0000256" key="1">
    <source>
        <dbReference type="ARBA" id="ARBA00004479"/>
    </source>
</evidence>
<dbReference type="InterPro" id="IPR008271">
    <property type="entry name" value="Ser/Thr_kinase_AS"/>
</dbReference>
<evidence type="ECO:0000256" key="13">
    <source>
        <dbReference type="RuleBase" id="RU000304"/>
    </source>
</evidence>
<feature type="transmembrane region" description="Helical" evidence="14">
    <location>
        <begin position="12"/>
        <end position="29"/>
    </location>
</feature>
<evidence type="ECO:0000256" key="5">
    <source>
        <dbReference type="ARBA" id="ARBA00022729"/>
    </source>
</evidence>
<keyword evidence="10 14" id="KW-0472">Membrane</keyword>
<comment type="similarity">
    <text evidence="13">Belongs to the protein kinase superfamily.</text>
</comment>
<dbReference type="Pfam" id="PF07714">
    <property type="entry name" value="PK_Tyr_Ser-Thr"/>
    <property type="match status" value="1"/>
</dbReference>
<evidence type="ECO:0000259" key="15">
    <source>
        <dbReference type="PROSITE" id="PS50011"/>
    </source>
</evidence>
<dbReference type="SUPFAM" id="SSF56112">
    <property type="entry name" value="Protein kinase-like (PK-like)"/>
    <property type="match status" value="1"/>
</dbReference>
<dbReference type="InterPro" id="IPR045874">
    <property type="entry name" value="LRK10/LRL21-25-like"/>
</dbReference>
<keyword evidence="11" id="KW-0325">Glycoprotein</keyword>
<dbReference type="PROSITE" id="PS50011">
    <property type="entry name" value="PROTEIN_KINASE_DOM"/>
    <property type="match status" value="1"/>
</dbReference>
<dbReference type="PANTHER" id="PTHR27009">
    <property type="entry name" value="RUST RESISTANCE KINASE LR10-RELATED"/>
    <property type="match status" value="1"/>
</dbReference>
<evidence type="ECO:0000313" key="16">
    <source>
        <dbReference type="EMBL" id="KAK4480476.1"/>
    </source>
</evidence>
<evidence type="ECO:0000256" key="7">
    <source>
        <dbReference type="ARBA" id="ARBA00022777"/>
    </source>
</evidence>
<proteinExistence type="inferred from homology"/>
<evidence type="ECO:0000256" key="12">
    <source>
        <dbReference type="PROSITE-ProRule" id="PRU10141"/>
    </source>
</evidence>
<name>A0ABR0CVC9_9LAMI</name>
<evidence type="ECO:0000313" key="17">
    <source>
        <dbReference type="Proteomes" id="UP001291926"/>
    </source>
</evidence>
<keyword evidence="6 12" id="KW-0547">Nucleotide-binding</keyword>
<protein>
    <recommendedName>
        <fullName evidence="15">Protein kinase domain-containing protein</fullName>
    </recommendedName>
</protein>
<dbReference type="Pfam" id="PF00069">
    <property type="entry name" value="Pkinase"/>
    <property type="match status" value="1"/>
</dbReference>
<dbReference type="Gene3D" id="1.10.510.10">
    <property type="entry name" value="Transferase(Phosphotransferase) domain 1"/>
    <property type="match status" value="1"/>
</dbReference>
<dbReference type="Gene3D" id="3.30.200.20">
    <property type="entry name" value="Phosphorylase Kinase, domain 1"/>
    <property type="match status" value="1"/>
</dbReference>
<evidence type="ECO:0000256" key="14">
    <source>
        <dbReference type="SAM" id="Phobius"/>
    </source>
</evidence>
<evidence type="ECO:0000256" key="3">
    <source>
        <dbReference type="ARBA" id="ARBA00022679"/>
    </source>
</evidence>
<dbReference type="InterPro" id="IPR000719">
    <property type="entry name" value="Prot_kinase_dom"/>
</dbReference>
<evidence type="ECO:0000256" key="11">
    <source>
        <dbReference type="ARBA" id="ARBA00023180"/>
    </source>
</evidence>
<evidence type="ECO:0000256" key="9">
    <source>
        <dbReference type="ARBA" id="ARBA00022989"/>
    </source>
</evidence>
<keyword evidence="5" id="KW-0732">Signal</keyword>
<dbReference type="PROSITE" id="PS00107">
    <property type="entry name" value="PROTEIN_KINASE_ATP"/>
    <property type="match status" value="1"/>
</dbReference>
<keyword evidence="9 14" id="KW-1133">Transmembrane helix</keyword>